<feature type="non-terminal residue" evidence="2">
    <location>
        <position position="1"/>
    </location>
</feature>
<dbReference type="InterPro" id="IPR018535">
    <property type="entry name" value="DUF1996"/>
</dbReference>
<sequence>SFVIIVKIRSTAEMKSLSATLALAALVQAGLRFPCSTLTFQRLDPAGQPGSLPSAHVHHIVGGNAFNATMEGDVGERATCTTCQMAEDFSNYWTAVLYFKHPENGTYHRVPVMPVQPLLGGSQGAQGGLTVYYTQFDLSRDNLAQQPVKAFPPGFRMVVGDPGATSQNHAGLSYQCMTGASRGPITIDMPTKPCSGGIFTTHHFPACWDGKNLDSPDHKSHMFNTVTSEGFTNAPKCPESHPVRVPQVTFETVWDTRQFNSMWPTGAPNPFVWSFEGTGYGTHADYMFGWKGDSLQRAMDKSECFYDGCGSIEKQAMSVANQCTVPNMVGEETEGWLTSLPGMSGMA</sequence>
<dbReference type="STRING" id="41688.A0A2N3N6Q5"/>
<dbReference type="AlphaFoldDB" id="A0A2N3N6Q5"/>
<dbReference type="PANTHER" id="PTHR43662:SF5">
    <property type="entry name" value="DUF1996 DOMAIN-CONTAINING PROTEIN"/>
    <property type="match status" value="1"/>
</dbReference>
<dbReference type="OrthoDB" id="74764at2759"/>
<feature type="domain" description="DUF1996" evidence="1">
    <location>
        <begin position="44"/>
        <end position="290"/>
    </location>
</feature>
<evidence type="ECO:0000313" key="2">
    <source>
        <dbReference type="EMBL" id="PKS08094.1"/>
    </source>
</evidence>
<proteinExistence type="predicted"/>
<organism evidence="2 3">
    <name type="scientific">Lomentospora prolificans</name>
    <dbReference type="NCBI Taxonomy" id="41688"/>
    <lineage>
        <taxon>Eukaryota</taxon>
        <taxon>Fungi</taxon>
        <taxon>Dikarya</taxon>
        <taxon>Ascomycota</taxon>
        <taxon>Pezizomycotina</taxon>
        <taxon>Sordariomycetes</taxon>
        <taxon>Hypocreomycetidae</taxon>
        <taxon>Microascales</taxon>
        <taxon>Microascaceae</taxon>
        <taxon>Lomentospora</taxon>
    </lineage>
</organism>
<evidence type="ECO:0000259" key="1">
    <source>
        <dbReference type="Pfam" id="PF09362"/>
    </source>
</evidence>
<evidence type="ECO:0000313" key="3">
    <source>
        <dbReference type="Proteomes" id="UP000233524"/>
    </source>
</evidence>
<protein>
    <recommendedName>
        <fullName evidence="1">DUF1996 domain-containing protein</fullName>
    </recommendedName>
</protein>
<keyword evidence="3" id="KW-1185">Reference proteome</keyword>
<dbReference type="VEuPathDB" id="FungiDB:jhhlp_005369"/>
<comment type="caution">
    <text evidence="2">The sequence shown here is derived from an EMBL/GenBank/DDBJ whole genome shotgun (WGS) entry which is preliminary data.</text>
</comment>
<dbReference type="EMBL" id="NLAX01000700">
    <property type="protein sequence ID" value="PKS08094.1"/>
    <property type="molecule type" value="Genomic_DNA"/>
</dbReference>
<dbReference type="Proteomes" id="UP000233524">
    <property type="component" value="Unassembled WGS sequence"/>
</dbReference>
<accession>A0A2N3N6Q5</accession>
<dbReference type="Pfam" id="PF09362">
    <property type="entry name" value="DUF1996"/>
    <property type="match status" value="1"/>
</dbReference>
<reference evidence="2 3" key="1">
    <citation type="journal article" date="2017" name="G3 (Bethesda)">
        <title>First Draft Genome Sequence of the Pathogenic Fungus Lomentospora prolificans (Formerly Scedosporium prolificans).</title>
        <authorList>
            <person name="Luo R."/>
            <person name="Zimin A."/>
            <person name="Workman R."/>
            <person name="Fan Y."/>
            <person name="Pertea G."/>
            <person name="Grossman N."/>
            <person name="Wear M.P."/>
            <person name="Jia B."/>
            <person name="Miller H."/>
            <person name="Casadevall A."/>
            <person name="Timp W."/>
            <person name="Zhang S.X."/>
            <person name="Salzberg S.L."/>
        </authorList>
    </citation>
    <scope>NUCLEOTIDE SEQUENCE [LARGE SCALE GENOMIC DNA]</scope>
    <source>
        <strain evidence="2 3">JHH-5317</strain>
    </source>
</reference>
<name>A0A2N3N6Q5_9PEZI</name>
<gene>
    <name evidence="2" type="ORF">jhhlp_005369</name>
</gene>
<dbReference type="PANTHER" id="PTHR43662">
    <property type="match status" value="1"/>
</dbReference>
<dbReference type="InParanoid" id="A0A2N3N6Q5"/>